<feature type="non-terminal residue" evidence="1">
    <location>
        <position position="1"/>
    </location>
</feature>
<protein>
    <submittedName>
        <fullName evidence="1">Uncharacterized protein</fullName>
    </submittedName>
</protein>
<organism evidence="1 2">
    <name type="scientific">Ixodes persulcatus</name>
    <name type="common">Taiga tick</name>
    <dbReference type="NCBI Taxonomy" id="34615"/>
    <lineage>
        <taxon>Eukaryota</taxon>
        <taxon>Metazoa</taxon>
        <taxon>Ecdysozoa</taxon>
        <taxon>Arthropoda</taxon>
        <taxon>Chelicerata</taxon>
        <taxon>Arachnida</taxon>
        <taxon>Acari</taxon>
        <taxon>Parasitiformes</taxon>
        <taxon>Ixodida</taxon>
        <taxon>Ixodoidea</taxon>
        <taxon>Ixodidae</taxon>
        <taxon>Ixodinae</taxon>
        <taxon>Ixodes</taxon>
    </lineage>
</organism>
<accession>A0AC60PZ30</accession>
<name>A0AC60PZ30_IXOPE</name>
<evidence type="ECO:0000313" key="2">
    <source>
        <dbReference type="Proteomes" id="UP000805193"/>
    </source>
</evidence>
<proteinExistence type="predicted"/>
<feature type="non-terminal residue" evidence="1">
    <location>
        <position position="89"/>
    </location>
</feature>
<gene>
    <name evidence="1" type="ORF">HPB47_027167</name>
</gene>
<dbReference type="Proteomes" id="UP000805193">
    <property type="component" value="Unassembled WGS sequence"/>
</dbReference>
<sequence>AGTSFTKFLDFALITDKPLAHSESRSLSEVFNDSGMPCAIVLYETTVAILLKSLLLEVCENSRGLPVPPMLQLLIELQLYCAGAFIHVL</sequence>
<dbReference type="EMBL" id="JABSTQ010009810">
    <property type="protein sequence ID" value="KAG0425678.1"/>
    <property type="molecule type" value="Genomic_DNA"/>
</dbReference>
<comment type="caution">
    <text evidence="1">The sequence shown here is derived from an EMBL/GenBank/DDBJ whole genome shotgun (WGS) entry which is preliminary data.</text>
</comment>
<reference evidence="1 2" key="1">
    <citation type="journal article" date="2020" name="Cell">
        <title>Large-Scale Comparative Analyses of Tick Genomes Elucidate Their Genetic Diversity and Vector Capacities.</title>
        <authorList>
            <consortium name="Tick Genome and Microbiome Consortium (TIGMIC)"/>
            <person name="Jia N."/>
            <person name="Wang J."/>
            <person name="Shi W."/>
            <person name="Du L."/>
            <person name="Sun Y."/>
            <person name="Zhan W."/>
            <person name="Jiang J.F."/>
            <person name="Wang Q."/>
            <person name="Zhang B."/>
            <person name="Ji P."/>
            <person name="Bell-Sakyi L."/>
            <person name="Cui X.M."/>
            <person name="Yuan T.T."/>
            <person name="Jiang B.G."/>
            <person name="Yang W.F."/>
            <person name="Lam T.T."/>
            <person name="Chang Q.C."/>
            <person name="Ding S.J."/>
            <person name="Wang X.J."/>
            <person name="Zhu J.G."/>
            <person name="Ruan X.D."/>
            <person name="Zhao L."/>
            <person name="Wei J.T."/>
            <person name="Ye R.Z."/>
            <person name="Que T.C."/>
            <person name="Du C.H."/>
            <person name="Zhou Y.H."/>
            <person name="Cheng J.X."/>
            <person name="Dai P.F."/>
            <person name="Guo W.B."/>
            <person name="Han X.H."/>
            <person name="Huang E.J."/>
            <person name="Li L.F."/>
            <person name="Wei W."/>
            <person name="Gao Y.C."/>
            <person name="Liu J.Z."/>
            <person name="Shao H.Z."/>
            <person name="Wang X."/>
            <person name="Wang C.C."/>
            <person name="Yang T.C."/>
            <person name="Huo Q.B."/>
            <person name="Li W."/>
            <person name="Chen H.Y."/>
            <person name="Chen S.E."/>
            <person name="Zhou L.G."/>
            <person name="Ni X.B."/>
            <person name="Tian J.H."/>
            <person name="Sheng Y."/>
            <person name="Liu T."/>
            <person name="Pan Y.S."/>
            <person name="Xia L.Y."/>
            <person name="Li J."/>
            <person name="Zhao F."/>
            <person name="Cao W.C."/>
        </authorList>
    </citation>
    <scope>NUCLEOTIDE SEQUENCE [LARGE SCALE GENOMIC DNA]</scope>
    <source>
        <strain evidence="1">Iper-2018</strain>
    </source>
</reference>
<evidence type="ECO:0000313" key="1">
    <source>
        <dbReference type="EMBL" id="KAG0425678.1"/>
    </source>
</evidence>
<keyword evidence="2" id="KW-1185">Reference proteome</keyword>